<dbReference type="Pfam" id="PF00005">
    <property type="entry name" value="ABC_tran"/>
    <property type="match status" value="1"/>
</dbReference>
<comment type="subcellular location">
    <subcellularLocation>
        <location evidence="1">Cell inner membrane</location>
        <topology evidence="1">Peripheral membrane protein</topology>
    </subcellularLocation>
</comment>
<gene>
    <name evidence="18" type="ORF">GA0061070_100892</name>
</gene>
<evidence type="ECO:0000256" key="13">
    <source>
        <dbReference type="ARBA" id="ARBA00038416"/>
    </source>
</evidence>
<dbReference type="RefSeq" id="WP_090134437.1">
    <property type="nucleotide sequence ID" value="NZ_FMBC01000008.1"/>
</dbReference>
<sequence length="345" mass="37138">MTTSANWPLLEADNVSVTFLVSGGLPGAGRMVHAVNDVTLKIHAGETLGLVGESGSGKSTLGRALLQLERMTAGEVRFDGHRITHGLKSDVARLRLQTAMIFQDPFASLNPRQTIGDSIAEVLRVHQKVPRSGVNARVAELLTLVGLRPEQAKSRPGQLSGGQCQRAGIARVLAIEPRLIVADECVAALDVSIQGQIVNLLMELREKMGLAILFIAHDLAIVRRLCDRVAVMYLGRIVEEGPSEEVFTQPRHPYTAALVAAIPEIDPDKPLPADPLGGEPPSPLSIPQGCAFHPRCPYAQVQCRTGALPPTRQIADHAYSCVLTHTGDETVFPLSRRSFDEAQAC</sequence>
<dbReference type="SUPFAM" id="SSF52540">
    <property type="entry name" value="P-loop containing nucleoside triphosphate hydrolases"/>
    <property type="match status" value="1"/>
</dbReference>
<keyword evidence="19" id="KW-1185">Reference proteome</keyword>
<evidence type="ECO:0000256" key="7">
    <source>
        <dbReference type="ARBA" id="ARBA00022741"/>
    </source>
</evidence>
<evidence type="ECO:0000256" key="2">
    <source>
        <dbReference type="ARBA" id="ARBA00011469"/>
    </source>
</evidence>
<keyword evidence="8" id="KW-0378">Hydrolase</keyword>
<keyword evidence="7" id="KW-0547">Nucleotide-binding</keyword>
<evidence type="ECO:0000256" key="15">
    <source>
        <dbReference type="ARBA" id="ARBA00041187"/>
    </source>
</evidence>
<dbReference type="EC" id="7.4.2.10" evidence="14"/>
<dbReference type="AlphaFoldDB" id="A0A1C4BPE9"/>
<dbReference type="NCBIfam" id="TIGR01727">
    <property type="entry name" value="oligo_HPY"/>
    <property type="match status" value="1"/>
</dbReference>
<dbReference type="GO" id="GO:0005886">
    <property type="term" value="C:plasma membrane"/>
    <property type="evidence" value="ECO:0007669"/>
    <property type="project" value="UniProtKB-SubCell"/>
</dbReference>
<comment type="similarity">
    <text evidence="13">Belongs to the ABC transporter superfamily. Glutathione importer (TC 3.A.1.5.11) family.</text>
</comment>
<dbReference type="CDD" id="cd03257">
    <property type="entry name" value="ABC_NikE_OppD_transporters"/>
    <property type="match status" value="1"/>
</dbReference>
<keyword evidence="6" id="KW-0677">Repeat</keyword>
<dbReference type="GO" id="GO:0015833">
    <property type="term" value="P:peptide transport"/>
    <property type="evidence" value="ECO:0007669"/>
    <property type="project" value="InterPro"/>
</dbReference>
<organism evidence="18 19">
    <name type="scientific">Kosakonia oryziphila</name>
    <dbReference type="NCBI Taxonomy" id="1005667"/>
    <lineage>
        <taxon>Bacteria</taxon>
        <taxon>Pseudomonadati</taxon>
        <taxon>Pseudomonadota</taxon>
        <taxon>Gammaproteobacteria</taxon>
        <taxon>Enterobacterales</taxon>
        <taxon>Enterobacteriaceae</taxon>
        <taxon>Kosakonia</taxon>
    </lineage>
</organism>
<dbReference type="GO" id="GO:0016887">
    <property type="term" value="F:ATP hydrolysis activity"/>
    <property type="evidence" value="ECO:0007669"/>
    <property type="project" value="InterPro"/>
</dbReference>
<dbReference type="FunFam" id="3.40.50.300:FF:000016">
    <property type="entry name" value="Oligopeptide ABC transporter ATP-binding component"/>
    <property type="match status" value="1"/>
</dbReference>
<feature type="domain" description="ABC transporter" evidence="17">
    <location>
        <begin position="10"/>
        <end position="259"/>
    </location>
</feature>
<keyword evidence="5" id="KW-0997">Cell inner membrane</keyword>
<dbReference type="InterPro" id="IPR017871">
    <property type="entry name" value="ABC_transporter-like_CS"/>
</dbReference>
<evidence type="ECO:0000256" key="1">
    <source>
        <dbReference type="ARBA" id="ARBA00004417"/>
    </source>
</evidence>
<dbReference type="InterPro" id="IPR027417">
    <property type="entry name" value="P-loop_NTPase"/>
</dbReference>
<evidence type="ECO:0000259" key="17">
    <source>
        <dbReference type="PROSITE" id="PS50893"/>
    </source>
</evidence>
<dbReference type="OrthoDB" id="9784450at2"/>
<dbReference type="InterPro" id="IPR003439">
    <property type="entry name" value="ABC_transporter-like_ATP-bd"/>
</dbReference>
<dbReference type="InterPro" id="IPR050319">
    <property type="entry name" value="ABC_transp_ATP-bind"/>
</dbReference>
<reference evidence="19" key="1">
    <citation type="submission" date="2016-08" db="EMBL/GenBank/DDBJ databases">
        <authorList>
            <person name="Varghese N."/>
            <person name="Submissions Spin"/>
        </authorList>
    </citation>
    <scope>NUCLEOTIDE SEQUENCE [LARGE SCALE GENOMIC DNA]</scope>
    <source>
        <strain evidence="19">REICA_142</strain>
    </source>
</reference>
<dbReference type="SMART" id="SM00382">
    <property type="entry name" value="AAA"/>
    <property type="match status" value="1"/>
</dbReference>
<keyword evidence="3" id="KW-0813">Transport</keyword>
<dbReference type="InterPro" id="IPR003593">
    <property type="entry name" value="AAA+_ATPase"/>
</dbReference>
<comment type="function">
    <text evidence="12">Part of the ABC transporter complex GsiABCD involved in glutathione import. Responsible for energy coupling to the transport system.</text>
</comment>
<keyword evidence="10" id="KW-1278">Translocase</keyword>
<dbReference type="PANTHER" id="PTHR43776">
    <property type="entry name" value="TRANSPORT ATP-BINDING PROTEIN"/>
    <property type="match status" value="1"/>
</dbReference>
<dbReference type="GO" id="GO:0005524">
    <property type="term" value="F:ATP binding"/>
    <property type="evidence" value="ECO:0007669"/>
    <property type="project" value="UniProtKB-KW"/>
</dbReference>
<dbReference type="GO" id="GO:0055085">
    <property type="term" value="P:transmembrane transport"/>
    <property type="evidence" value="ECO:0007669"/>
    <property type="project" value="UniProtKB-ARBA"/>
</dbReference>
<keyword evidence="11" id="KW-0472">Membrane</keyword>
<keyword evidence="9 18" id="KW-0067">ATP-binding</keyword>
<comment type="catalytic activity">
    <reaction evidence="16">
        <text>glutathione(out) + ATP + H2O = glutathione(in) + ADP + phosphate + H(+)</text>
        <dbReference type="Rhea" id="RHEA:29791"/>
        <dbReference type="ChEBI" id="CHEBI:15377"/>
        <dbReference type="ChEBI" id="CHEBI:15378"/>
        <dbReference type="ChEBI" id="CHEBI:30616"/>
        <dbReference type="ChEBI" id="CHEBI:43474"/>
        <dbReference type="ChEBI" id="CHEBI:57925"/>
        <dbReference type="ChEBI" id="CHEBI:456216"/>
        <dbReference type="EC" id="7.4.2.10"/>
    </reaction>
</comment>
<dbReference type="InterPro" id="IPR013563">
    <property type="entry name" value="Oligopep_ABC_C"/>
</dbReference>
<dbReference type="Proteomes" id="UP000198515">
    <property type="component" value="Unassembled WGS sequence"/>
</dbReference>
<evidence type="ECO:0000313" key="19">
    <source>
        <dbReference type="Proteomes" id="UP000198515"/>
    </source>
</evidence>
<evidence type="ECO:0000256" key="9">
    <source>
        <dbReference type="ARBA" id="ARBA00022840"/>
    </source>
</evidence>
<evidence type="ECO:0000256" key="12">
    <source>
        <dbReference type="ARBA" id="ARBA00037530"/>
    </source>
</evidence>
<dbReference type="Pfam" id="PF08352">
    <property type="entry name" value="oligo_HPY"/>
    <property type="match status" value="1"/>
</dbReference>
<evidence type="ECO:0000256" key="16">
    <source>
        <dbReference type="ARBA" id="ARBA00047640"/>
    </source>
</evidence>
<evidence type="ECO:0000256" key="6">
    <source>
        <dbReference type="ARBA" id="ARBA00022737"/>
    </source>
</evidence>
<keyword evidence="4" id="KW-1003">Cell membrane</keyword>
<evidence type="ECO:0000256" key="4">
    <source>
        <dbReference type="ARBA" id="ARBA00022475"/>
    </source>
</evidence>
<evidence type="ECO:0000313" key="18">
    <source>
        <dbReference type="EMBL" id="SCC08747.1"/>
    </source>
</evidence>
<evidence type="ECO:0000256" key="8">
    <source>
        <dbReference type="ARBA" id="ARBA00022801"/>
    </source>
</evidence>
<evidence type="ECO:0000256" key="14">
    <source>
        <dbReference type="ARBA" id="ARBA00039050"/>
    </source>
</evidence>
<dbReference type="PROSITE" id="PS50893">
    <property type="entry name" value="ABC_TRANSPORTER_2"/>
    <property type="match status" value="1"/>
</dbReference>
<protein>
    <recommendedName>
        <fullName evidence="15">Glutathione import ATP-binding protein GsiA</fullName>
        <ecNumber evidence="14">7.4.2.10</ecNumber>
    </recommendedName>
</protein>
<dbReference type="EMBL" id="FMBC01000008">
    <property type="protein sequence ID" value="SCC08747.1"/>
    <property type="molecule type" value="Genomic_DNA"/>
</dbReference>
<name>A0A1C4BPE9_9ENTR</name>
<evidence type="ECO:0000256" key="5">
    <source>
        <dbReference type="ARBA" id="ARBA00022519"/>
    </source>
</evidence>
<comment type="subunit">
    <text evidence="2">The complex is composed of two ATP-binding proteins (GsiA), two transmembrane proteins (GsiC and GsiD) and a solute-binding protein (GsiB).</text>
</comment>
<proteinExistence type="inferred from homology"/>
<evidence type="ECO:0000256" key="11">
    <source>
        <dbReference type="ARBA" id="ARBA00023136"/>
    </source>
</evidence>
<evidence type="ECO:0000256" key="10">
    <source>
        <dbReference type="ARBA" id="ARBA00022967"/>
    </source>
</evidence>
<accession>A0A1C4BPE9</accession>
<dbReference type="PANTHER" id="PTHR43776:SF15">
    <property type="entry name" value="GLUTATHIONE IMPORT ATP-BINDING PROTEIN GSIA"/>
    <property type="match status" value="1"/>
</dbReference>
<dbReference type="Gene3D" id="3.40.50.300">
    <property type="entry name" value="P-loop containing nucleotide triphosphate hydrolases"/>
    <property type="match status" value="1"/>
</dbReference>
<evidence type="ECO:0000256" key="3">
    <source>
        <dbReference type="ARBA" id="ARBA00022448"/>
    </source>
</evidence>
<dbReference type="PROSITE" id="PS00211">
    <property type="entry name" value="ABC_TRANSPORTER_1"/>
    <property type="match status" value="1"/>
</dbReference>